<evidence type="ECO:0000256" key="1">
    <source>
        <dbReference type="SAM" id="SignalP"/>
    </source>
</evidence>
<accession>A0A6P2C928</accession>
<gene>
    <name evidence="2" type="ORF">DW322_00755</name>
</gene>
<evidence type="ECO:0000313" key="3">
    <source>
        <dbReference type="Proteomes" id="UP000471120"/>
    </source>
</evidence>
<comment type="caution">
    <text evidence="2">The sequence shown here is derived from an EMBL/GenBank/DDBJ whole genome shotgun (WGS) entry which is preliminary data.</text>
</comment>
<dbReference type="EMBL" id="QRCM01000001">
    <property type="protein sequence ID" value="TXG89035.1"/>
    <property type="molecule type" value="Genomic_DNA"/>
</dbReference>
<dbReference type="Proteomes" id="UP000471120">
    <property type="component" value="Unassembled WGS sequence"/>
</dbReference>
<feature type="signal peptide" evidence="1">
    <location>
        <begin position="1"/>
        <end position="27"/>
    </location>
</feature>
<keyword evidence="1" id="KW-0732">Signal</keyword>
<organism evidence="2 3">
    <name type="scientific">Rhodococcus rhodnii</name>
    <dbReference type="NCBI Taxonomy" id="38312"/>
    <lineage>
        <taxon>Bacteria</taxon>
        <taxon>Bacillati</taxon>
        <taxon>Actinomycetota</taxon>
        <taxon>Actinomycetes</taxon>
        <taxon>Mycobacteriales</taxon>
        <taxon>Nocardiaceae</taxon>
        <taxon>Rhodococcus</taxon>
    </lineage>
</organism>
<sequence length="422" mass="45276">MRRGGMFQAAVVAAVLAGSVVVTPSAATPLDAVLDVPRDNVTSEHAGGVASALPTDVAILGGLLDRARSDGVAPERYSALLHQYWLAVAANEAGLDLNAWDPQAGLAANERNLAATFSYYQRLALGHPDFLWTGQGGMAGPSFAAGIMDVDLGRVVLDVHAARDAIHHIVATLDAATAPATAHLPGDVRAVLAVGADITAEDIAWFQIQVIAMSKHIFTDLIPQHEAYLAGGLAAIAEMHEARLIDDRALAAWQLVDSGEPDAVVLGNQELLHREQYTSIGDQWDAAANYRGGEEDRGPIGRALTYLSTVAADPAVPGAIPPREASPLTLTAADVTGEELPGPTWRLQTPLSAFNWADRDDRWRYITERMVPAYRWTKENSPEQWRAAMSVPIDQQILSQRAMLRLPAVLQSVARTTKLTYE</sequence>
<dbReference type="AlphaFoldDB" id="A0A6P2C928"/>
<name>A0A6P2C928_9NOCA</name>
<proteinExistence type="predicted"/>
<reference evidence="2 3" key="1">
    <citation type="submission" date="2018-07" db="EMBL/GenBank/DDBJ databases">
        <title>Genome sequence of Rhodococcus rhodnii ATCC 35071 from Rhodnius prolixus.</title>
        <authorList>
            <person name="Patel V."/>
            <person name="Vogel K.J."/>
        </authorList>
    </citation>
    <scope>NUCLEOTIDE SEQUENCE [LARGE SCALE GENOMIC DNA]</scope>
    <source>
        <strain evidence="2 3">ATCC 35071</strain>
    </source>
</reference>
<protein>
    <submittedName>
        <fullName evidence="2">Tat pathway signal protein</fullName>
    </submittedName>
</protein>
<feature type="chain" id="PRO_5026729284" evidence="1">
    <location>
        <begin position="28"/>
        <end position="422"/>
    </location>
</feature>
<evidence type="ECO:0000313" key="2">
    <source>
        <dbReference type="EMBL" id="TXG89035.1"/>
    </source>
</evidence>